<organism evidence="1 2">
    <name type="scientific">Qipengyuania pacifica</name>
    <dbReference type="NCBI Taxonomy" id="2860199"/>
    <lineage>
        <taxon>Bacteria</taxon>
        <taxon>Pseudomonadati</taxon>
        <taxon>Pseudomonadota</taxon>
        <taxon>Alphaproteobacteria</taxon>
        <taxon>Sphingomonadales</taxon>
        <taxon>Erythrobacteraceae</taxon>
        <taxon>Qipengyuania</taxon>
    </lineage>
</organism>
<proteinExistence type="predicted"/>
<name>A0ABS7JJX0_9SPHN</name>
<dbReference type="EMBL" id="JAIGNQ010000004">
    <property type="protein sequence ID" value="MBX7489695.1"/>
    <property type="molecule type" value="Genomic_DNA"/>
</dbReference>
<sequence>MTNHEVLNTADHAELRVRTEAGSTLGDAVMAALVVPQEFRQVQAHYPIVFRRDAESDEFSALALFGFENGENLFLGEDAWDARYIPLSISVRPFLIGRSRDEGGDAQVHIDMDHPRIAIGEEGTRVFDEHGQATPLLDDMSEKLGLLHAGYETSKHFFEALARYDLLEPFVFEVPLSNGSKQSLVGFHMINEDKLRSMDADALGALQADGYLMPIFMAVASLSNLTELVVRKNAKEDRG</sequence>
<protein>
    <submittedName>
        <fullName evidence="1">SapC family protein</fullName>
    </submittedName>
</protein>
<dbReference type="InterPro" id="IPR010836">
    <property type="entry name" value="SapC"/>
</dbReference>
<comment type="caution">
    <text evidence="1">The sequence shown here is derived from an EMBL/GenBank/DDBJ whole genome shotgun (WGS) entry which is preliminary data.</text>
</comment>
<accession>A0ABS7JJX0</accession>
<dbReference type="RefSeq" id="WP_221598779.1">
    <property type="nucleotide sequence ID" value="NZ_JAIGNQ010000004.1"/>
</dbReference>
<keyword evidence="2" id="KW-1185">Reference proteome</keyword>
<dbReference type="Proteomes" id="UP000776651">
    <property type="component" value="Unassembled WGS sequence"/>
</dbReference>
<reference evidence="1 2" key="1">
    <citation type="submission" date="2021-08" db="EMBL/GenBank/DDBJ databases">
        <title>Comparative Genomics Analysis of the Genus Qipengyuania Reveals Extensive Genetic Diversity and Metabolic Versatility, Including the Description of Fifteen Novel Species.</title>
        <authorList>
            <person name="Liu Y."/>
        </authorList>
    </citation>
    <scope>NUCLEOTIDE SEQUENCE [LARGE SCALE GENOMIC DNA]</scope>
    <source>
        <strain evidence="1 2">GH25</strain>
    </source>
</reference>
<dbReference type="Pfam" id="PF07277">
    <property type="entry name" value="SapC"/>
    <property type="match status" value="1"/>
</dbReference>
<evidence type="ECO:0000313" key="2">
    <source>
        <dbReference type="Proteomes" id="UP000776651"/>
    </source>
</evidence>
<evidence type="ECO:0000313" key="1">
    <source>
        <dbReference type="EMBL" id="MBX7489695.1"/>
    </source>
</evidence>
<gene>
    <name evidence="1" type="ORF">K3177_14335</name>
</gene>